<dbReference type="HOGENOM" id="CLU_249148_0_0_1"/>
<feature type="compositionally biased region" description="Basic and acidic residues" evidence="7">
    <location>
        <begin position="419"/>
        <end position="439"/>
    </location>
</feature>
<dbReference type="Gene3D" id="4.10.860.10">
    <property type="entry name" value="UVR domain"/>
    <property type="match status" value="1"/>
</dbReference>
<dbReference type="Gene3D" id="3.40.50.1000">
    <property type="entry name" value="HAD superfamily/HAD-like"/>
    <property type="match status" value="1"/>
</dbReference>
<feature type="domain" description="FCP1 homology" evidence="9">
    <location>
        <begin position="64"/>
        <end position="241"/>
    </location>
</feature>
<dbReference type="PROSITE" id="PS50969">
    <property type="entry name" value="FCP1"/>
    <property type="match status" value="1"/>
</dbReference>
<evidence type="ECO:0000256" key="2">
    <source>
        <dbReference type="ARBA" id="ARBA00022490"/>
    </source>
</evidence>
<evidence type="ECO:0000259" key="8">
    <source>
        <dbReference type="PROSITE" id="PS50250"/>
    </source>
</evidence>
<dbReference type="InterPro" id="IPR004274">
    <property type="entry name" value="FCP1_dom"/>
</dbReference>
<dbReference type="GO" id="GO:0016282">
    <property type="term" value="C:eukaryotic 43S preinitiation complex"/>
    <property type="evidence" value="ECO:0007669"/>
    <property type="project" value="UniProtKB-UniRule"/>
</dbReference>
<dbReference type="InterPro" id="IPR036412">
    <property type="entry name" value="HAD-like_sf"/>
</dbReference>
<feature type="region of interest" description="Disordered" evidence="7">
    <location>
        <begin position="330"/>
        <end position="359"/>
    </location>
</feature>
<keyword evidence="5 6" id="KW-0648">Protein biosynthesis</keyword>
<feature type="compositionally biased region" description="Basic and acidic residues" evidence="7">
    <location>
        <begin position="1479"/>
        <end position="1491"/>
    </location>
</feature>
<dbReference type="Proteomes" id="UP000011668">
    <property type="component" value="Unassembled WGS sequence"/>
</dbReference>
<dbReference type="Pfam" id="PF22591">
    <property type="entry name" value="eIF3a_PCI_TPR-like"/>
    <property type="match status" value="1"/>
</dbReference>
<keyword evidence="4 6" id="KW-0694">RNA-binding</keyword>
<feature type="region of interest" description="Disordered" evidence="7">
    <location>
        <begin position="1435"/>
        <end position="1491"/>
    </location>
</feature>
<dbReference type="GO" id="GO:0003729">
    <property type="term" value="F:mRNA binding"/>
    <property type="evidence" value="ECO:0007669"/>
    <property type="project" value="TreeGrafter"/>
</dbReference>
<evidence type="ECO:0000259" key="9">
    <source>
        <dbReference type="PROSITE" id="PS50969"/>
    </source>
</evidence>
<evidence type="ECO:0000313" key="11">
    <source>
        <dbReference type="Proteomes" id="UP000011668"/>
    </source>
</evidence>
<keyword evidence="2 6" id="KW-0963">Cytoplasm</keyword>
<dbReference type="STRING" id="983506.L8WWU8"/>
<feature type="compositionally biased region" description="Basic and acidic residues" evidence="7">
    <location>
        <begin position="1435"/>
        <end position="1470"/>
    </location>
</feature>
<dbReference type="GO" id="GO:0002188">
    <property type="term" value="P:translation reinitiation"/>
    <property type="evidence" value="ECO:0007669"/>
    <property type="project" value="TreeGrafter"/>
</dbReference>
<comment type="caution">
    <text evidence="10">The sequence shown here is derived from an EMBL/GenBank/DDBJ whole genome shotgun (WGS) entry which is preliminary data.</text>
</comment>
<comment type="function">
    <text evidence="6">RNA-binding component of the eukaryotic translation initiation factor 3 (eIF-3) complex, which is involved in protein synthesis of a specialized repertoire of mRNAs and, together with other initiation factors, stimulates binding of mRNA and methionyl-tRNAi to the 40S ribosome. The eIF-3 complex specifically targets and initiates translation of a subset of mRNAs involved in cell proliferation.</text>
</comment>
<feature type="region of interest" description="Disordered" evidence="7">
    <location>
        <begin position="1227"/>
        <end position="1259"/>
    </location>
</feature>
<dbReference type="PANTHER" id="PTHR14005:SF0">
    <property type="entry name" value="EUKARYOTIC TRANSLATION INITIATION FACTOR 3 SUBUNIT A"/>
    <property type="match status" value="1"/>
</dbReference>
<comment type="subcellular location">
    <subcellularLocation>
        <location evidence="1 6">Cytoplasm</location>
    </subcellularLocation>
</comment>
<dbReference type="PROSITE" id="PS50250">
    <property type="entry name" value="PCI"/>
    <property type="match status" value="1"/>
</dbReference>
<feature type="compositionally biased region" description="Basic residues" evidence="7">
    <location>
        <begin position="536"/>
        <end position="545"/>
    </location>
</feature>
<dbReference type="InterPro" id="IPR000717">
    <property type="entry name" value="PCI_dom"/>
</dbReference>
<dbReference type="GO" id="GO:0003743">
    <property type="term" value="F:translation initiation factor activity"/>
    <property type="evidence" value="ECO:0007669"/>
    <property type="project" value="UniProtKB-UniRule"/>
</dbReference>
<dbReference type="GO" id="GO:0001732">
    <property type="term" value="P:formation of cytoplasmic translation initiation complex"/>
    <property type="evidence" value="ECO:0007669"/>
    <property type="project" value="UniProtKB-UniRule"/>
</dbReference>
<sequence>MCRFSNCGFSFLHNTAGMATVNSYTRRPQRYRKPPPEFVPLPPSAEYLALSEIPSVPLLSDSDKPESRKLLVLDLNGTLVLRSPRSYSGPRTVMPRPFSKTFKEYMFREGSHLDVMVWSSAQPHSVHSMLGSFFGPDRNRLVGIWARDTLGLRPEHYTQKVQTIKDLDIIWGAPPGLPPPVKIMPPPPMAILTDDPTSIPGYDPSKPPPESKTMIYTSLQLMPESVQENSETDRTGYFEIPEVKKDDPIPGLSSIDPDAGAVQPVLPVGPYSALNSLLLDDSALKAHLQPYNHLTLPEYTADLRARDVRRQEAIEALANAETMTLETGIDEDSKESDGLIEKGGRDMGGKFTESEGQNNRSKMYKHLRAAPYDKSLLAVIGVLDAIRYESSLVGWMKAGGMRPNEEEMQKVAALFLQDNQDRRGDSDGRLQDTGYDRDQATLQAIPIKRSSDSLIGAEQSSPKRPRPDLPRADSPLASSAEQVEEEIGTIDEPEAHMPIHNQGFNSGPEPRSIEDDPAAHFHDSLSTDEAPTSQPSKRRRHRTRQKPTYPIDHPLSANDPYPFFTDGKPETKLWFQDRDTYTYWVRRGLLALKECKIEPEAGVETLIRFDRSLEATIIQRPVSVSEVSSVLRSKFTSVKSKRASHYNEQYLEYRHGSPEAVLKQAEGLISVGQQSAALQSLTEMFSSKRFRTTPLASLEPIVLRFLELCVDLRKGRTAKEGLMQYKNIAQNTSVASIESVVKKFIQLADAKVQEAQEKADQLVAVDDVDDLEATETPENVLLSAVSGDQNKDRTDRALVTPWLKFLWESYRTALETLKNNARLEAIYQQIAAQAFRFCLKHTRKVEFRRLCETLRLHLANVAKYVNQAYSINLADPDTLQRHLDTRFAQLNTSVELELWQEAFRSVEDIHNLLTMAKKAPRPAMMANYYEKLTKIFLTSGNALFHAAAWARYYSVLRAAGGGGKTEEEMSRLAGQVLVSALAVPVGVESEEESSSSRRNNTRLTALLGLSKPPTRAGLLKDALARNTLKLSPASVRSLHNLLEVTFQPLTLCESVAPIVAQLAQDPSYAPYLPLVHRAVLSRLFTQLSEVYSSVRTSHIYELVAPLNANITPDTPGLNSEAPYTPERIELFVMGCAKRGELRVLVEHIEGNVTFVEESLPRTRVSELARALHTSLLKIAPPPSAEESATEKFAALVKGAQEDRRRLLIQRAVVARRRELATELQMRREREEASRRADTVKRERLEEEHRAQQERREKERARVQKEIENVRKEEARKLAEQLKARGNLKINDVELEEMDTTKLIQLQVSQIDREKKELNDKQRIISKRVDHIERALRKAEIPLLEQDYERQQADDKAAHEASNIATITNAEQAHREAVETKQRLARMMNDYNDLRRKIAGQREVELQKKKAEMKEKIDNAKAARREKVLKEREEARLAEEARKKEEEQRAAEQARLEESRRAEEEAKRAEEEAVAAAAAAKRETQLEARRKD</sequence>
<dbReference type="GO" id="GO:0071541">
    <property type="term" value="C:eukaryotic translation initiation factor 3 complex, eIF3m"/>
    <property type="evidence" value="ECO:0007669"/>
    <property type="project" value="TreeGrafter"/>
</dbReference>
<evidence type="ECO:0000256" key="5">
    <source>
        <dbReference type="ARBA" id="ARBA00022917"/>
    </source>
</evidence>
<keyword evidence="11" id="KW-1185">Reference proteome</keyword>
<feature type="domain" description="PCI" evidence="8">
    <location>
        <begin position="969"/>
        <end position="1159"/>
    </location>
</feature>
<accession>L8WWU8</accession>
<feature type="region of interest" description="Disordered" evidence="7">
    <location>
        <begin position="416"/>
        <end position="558"/>
    </location>
</feature>
<dbReference type="GO" id="GO:0043614">
    <property type="term" value="C:multi-eIF complex"/>
    <property type="evidence" value="ECO:0007669"/>
    <property type="project" value="TreeGrafter"/>
</dbReference>
<reference evidence="10 11" key="1">
    <citation type="journal article" date="2013" name="Nat. Commun.">
        <title>The evolution and pathogenic mechanisms of the rice sheath blight pathogen.</title>
        <authorList>
            <person name="Zheng A."/>
            <person name="Lin R."/>
            <person name="Xu L."/>
            <person name="Qin P."/>
            <person name="Tang C."/>
            <person name="Ai P."/>
            <person name="Zhang D."/>
            <person name="Liu Y."/>
            <person name="Sun Z."/>
            <person name="Feng H."/>
            <person name="Wang Y."/>
            <person name="Chen Y."/>
            <person name="Liang X."/>
            <person name="Fu R."/>
            <person name="Li Q."/>
            <person name="Zhang J."/>
            <person name="Yu X."/>
            <person name="Xie Z."/>
            <person name="Ding L."/>
            <person name="Guan P."/>
            <person name="Tang J."/>
            <person name="Liang Y."/>
            <person name="Wang S."/>
            <person name="Deng Q."/>
            <person name="Li S."/>
            <person name="Zhu J."/>
            <person name="Wang L."/>
            <person name="Liu H."/>
            <person name="Li P."/>
        </authorList>
    </citation>
    <scope>NUCLEOTIDE SEQUENCE [LARGE SCALE GENOMIC DNA]</scope>
    <source>
        <strain evidence="11">AG-1 IA</strain>
    </source>
</reference>
<evidence type="ECO:0000256" key="3">
    <source>
        <dbReference type="ARBA" id="ARBA00022540"/>
    </source>
</evidence>
<feature type="compositionally biased region" description="Acidic residues" evidence="7">
    <location>
        <begin position="482"/>
        <end position="492"/>
    </location>
</feature>
<evidence type="ECO:0000313" key="10">
    <source>
        <dbReference type="EMBL" id="ELU41277.1"/>
    </source>
</evidence>
<comment type="similarity">
    <text evidence="6">Belongs to the eIF-3 subunit A family.</text>
</comment>
<feature type="region of interest" description="Disordered" evidence="7">
    <location>
        <begin position="1406"/>
        <end position="1425"/>
    </location>
</feature>
<gene>
    <name evidence="6" type="primary">TIF32</name>
    <name evidence="10" type="ORF">AG1IA_04690</name>
</gene>
<dbReference type="HAMAP" id="MF_03000">
    <property type="entry name" value="eIF3a"/>
    <property type="match status" value="1"/>
</dbReference>
<proteinExistence type="inferred from homology"/>
<dbReference type="GO" id="GO:0071540">
    <property type="term" value="C:eukaryotic translation initiation factor 3 complex, eIF3e"/>
    <property type="evidence" value="ECO:0007669"/>
    <property type="project" value="TreeGrafter"/>
</dbReference>
<organism evidence="10 11">
    <name type="scientific">Thanatephorus cucumeris (strain AG1-IA)</name>
    <name type="common">Rice sheath blight fungus</name>
    <name type="synonym">Rhizoctonia solani</name>
    <dbReference type="NCBI Taxonomy" id="983506"/>
    <lineage>
        <taxon>Eukaryota</taxon>
        <taxon>Fungi</taxon>
        <taxon>Dikarya</taxon>
        <taxon>Basidiomycota</taxon>
        <taxon>Agaricomycotina</taxon>
        <taxon>Agaricomycetes</taxon>
        <taxon>Cantharellales</taxon>
        <taxon>Ceratobasidiaceae</taxon>
        <taxon>Rhizoctonia</taxon>
        <taxon>Rhizoctonia solani AG-1</taxon>
    </lineage>
</organism>
<protein>
    <recommendedName>
        <fullName evidence="6">Eukaryotic translation initiation factor 3 subunit A</fullName>
        <shortName evidence="6">eIF3a</shortName>
    </recommendedName>
    <alternativeName>
        <fullName evidence="6">Eukaryotic translation initiation factor 3 110 kDa subunit homolog</fullName>
        <shortName evidence="6">eIF3 p110</shortName>
    </alternativeName>
    <alternativeName>
        <fullName evidence="6">Translation initiation factor eIF3, p110 subunit homolog</fullName>
    </alternativeName>
</protein>
<dbReference type="InterPro" id="IPR054711">
    <property type="entry name" value="eIF3a_PCI_TPR-like"/>
</dbReference>
<dbReference type="OrthoDB" id="18884at2759"/>
<dbReference type="Gene3D" id="1.25.40.860">
    <property type="match status" value="2"/>
</dbReference>
<dbReference type="PANTHER" id="PTHR14005">
    <property type="entry name" value="EUKARYOTIC TRANSLATION INITIATION FACTOR 3, THETA SUBUNIT"/>
    <property type="match status" value="1"/>
</dbReference>
<comment type="subunit">
    <text evidence="6">Component of the eukaryotic translation initiation factor 3 (eIF-3) complex.</text>
</comment>
<dbReference type="EMBL" id="AFRT01001088">
    <property type="protein sequence ID" value="ELU41277.1"/>
    <property type="molecule type" value="Genomic_DNA"/>
</dbReference>
<dbReference type="SMART" id="SM00577">
    <property type="entry name" value="CPDc"/>
    <property type="match status" value="1"/>
</dbReference>
<feature type="compositionally biased region" description="Basic and acidic residues" evidence="7">
    <location>
        <begin position="335"/>
        <end position="348"/>
    </location>
</feature>
<dbReference type="Pfam" id="PF03031">
    <property type="entry name" value="NIF"/>
    <property type="match status" value="1"/>
</dbReference>
<name>L8WWU8_THACA</name>
<dbReference type="InterPro" id="IPR023214">
    <property type="entry name" value="HAD_sf"/>
</dbReference>
<evidence type="ECO:0000256" key="7">
    <source>
        <dbReference type="SAM" id="MobiDB-lite"/>
    </source>
</evidence>
<dbReference type="GO" id="GO:0033290">
    <property type="term" value="C:eukaryotic 48S preinitiation complex"/>
    <property type="evidence" value="ECO:0007669"/>
    <property type="project" value="UniProtKB-UniRule"/>
</dbReference>
<dbReference type="FunFam" id="4.10.860.10:FF:000001">
    <property type="entry name" value="Eukaryotic translation initiation factor 3 subunit A"/>
    <property type="match status" value="1"/>
</dbReference>
<evidence type="ECO:0000256" key="4">
    <source>
        <dbReference type="ARBA" id="ARBA00022884"/>
    </source>
</evidence>
<feature type="compositionally biased region" description="Basic and acidic residues" evidence="7">
    <location>
        <begin position="511"/>
        <end position="525"/>
    </location>
</feature>
<keyword evidence="3 6" id="KW-0396">Initiation factor</keyword>
<evidence type="ECO:0000256" key="6">
    <source>
        <dbReference type="HAMAP-Rule" id="MF_03000"/>
    </source>
</evidence>
<dbReference type="InterPro" id="IPR027512">
    <property type="entry name" value="EIF3A"/>
</dbReference>
<dbReference type="SUPFAM" id="SSF56784">
    <property type="entry name" value="HAD-like"/>
    <property type="match status" value="1"/>
</dbReference>
<evidence type="ECO:0000256" key="1">
    <source>
        <dbReference type="ARBA" id="ARBA00004496"/>
    </source>
</evidence>